<evidence type="ECO:0000259" key="8">
    <source>
        <dbReference type="Pfam" id="PF04024"/>
    </source>
</evidence>
<feature type="compositionally biased region" description="Basic and acidic residues" evidence="6">
    <location>
        <begin position="1"/>
        <end position="19"/>
    </location>
</feature>
<evidence type="ECO:0000313" key="10">
    <source>
        <dbReference type="Proteomes" id="UP001519064"/>
    </source>
</evidence>
<feature type="transmembrane region" description="Helical" evidence="7">
    <location>
        <begin position="132"/>
        <end position="159"/>
    </location>
</feature>
<keyword evidence="5 7" id="KW-0472">Membrane</keyword>
<dbReference type="Pfam" id="PF04024">
    <property type="entry name" value="PspC"/>
    <property type="match status" value="1"/>
</dbReference>
<keyword evidence="10" id="KW-1185">Reference proteome</keyword>
<dbReference type="Proteomes" id="UP001519064">
    <property type="component" value="Unassembled WGS sequence"/>
</dbReference>
<dbReference type="PANTHER" id="PTHR33885:SF3">
    <property type="entry name" value="PHAGE SHOCK PROTEIN C"/>
    <property type="match status" value="1"/>
</dbReference>
<comment type="caution">
    <text evidence="9">The sequence shown here is derived from an EMBL/GenBank/DDBJ whole genome shotgun (WGS) entry which is preliminary data.</text>
</comment>
<dbReference type="PANTHER" id="PTHR33885">
    <property type="entry name" value="PHAGE SHOCK PROTEIN C"/>
    <property type="match status" value="1"/>
</dbReference>
<feature type="region of interest" description="Disordered" evidence="6">
    <location>
        <begin position="304"/>
        <end position="334"/>
    </location>
</feature>
<feature type="compositionally biased region" description="Low complexity" evidence="6">
    <location>
        <begin position="312"/>
        <end position="322"/>
    </location>
</feature>
<evidence type="ECO:0000256" key="6">
    <source>
        <dbReference type="SAM" id="MobiDB-lite"/>
    </source>
</evidence>
<sequence length="597" mass="58541">MSEEEQHTAEHAGGADRAGHGAGPGSAGGGAAERAAGGSVAAGAGAGAADGAAGGGGVTGAGGAGGAGAVGGGAADGGAADGGAADGGGAGSWGAHNSVPPSRHGKLRRSRAHKVAGGVCGGLGRYFDLDPVIFRVPLVVLSVVGGLGLIFYGFAWLLIPAEGETQNEGRRLLSGRVEGSSLSAVLVALVGCGLFLASLGSRSVPLSVLLIGVVAGAAYWSRHRRQVEAAGAEGAQIDPATAHAVADAPPEAKAPPVPAPASWWREPLTKEAGAVKGTGPAWGRAGAATGYLWGPEDALPYAAPPSVHERLGAPPGVPAAAGAPGGRPPADTRQGAGFSLGGLTFLLALLAGGIATAVSWDTQPLATTLTVGLSCALGVFGLGLALSAFVGRTGPGTIVCIVLTAGLLAGAAVLPDDISTHFRDTRWVPASVKEVKARYALGSGSGELDLRGTGLKAGQTLRTRTRVGLGELKVVVPKDAVVEVRSDVDVGDVEFPRALDSDGEVIFDKASGLGTKRKLTLRPLGGKKAKGKVVVDLSVGVGRAEIVRELPSGARSDNQQAPDPPAAPSGTPTPPSGPPTPTGAPAAPSESPAGGTR</sequence>
<feature type="compositionally biased region" description="Gly residues" evidence="6">
    <location>
        <begin position="20"/>
        <end position="31"/>
    </location>
</feature>
<keyword evidence="4 7" id="KW-1133">Transmembrane helix</keyword>
<protein>
    <submittedName>
        <fullName evidence="9">PspC domain-containing protein</fullName>
    </submittedName>
</protein>
<dbReference type="RefSeq" id="WP_209243706.1">
    <property type="nucleotide sequence ID" value="NZ_JADKMA010000328.1"/>
</dbReference>
<feature type="transmembrane region" description="Helical" evidence="7">
    <location>
        <begin position="203"/>
        <end position="220"/>
    </location>
</feature>
<keyword evidence="2" id="KW-1003">Cell membrane</keyword>
<proteinExistence type="predicted"/>
<feature type="region of interest" description="Disordered" evidence="6">
    <location>
        <begin position="549"/>
        <end position="597"/>
    </location>
</feature>
<gene>
    <name evidence="9" type="ORF">ITI46_33495</name>
</gene>
<feature type="transmembrane region" description="Helical" evidence="7">
    <location>
        <begin position="337"/>
        <end position="360"/>
    </location>
</feature>
<feature type="compositionally biased region" description="Low complexity" evidence="6">
    <location>
        <begin position="32"/>
        <end position="43"/>
    </location>
</feature>
<evidence type="ECO:0000256" key="3">
    <source>
        <dbReference type="ARBA" id="ARBA00022692"/>
    </source>
</evidence>
<feature type="transmembrane region" description="Helical" evidence="7">
    <location>
        <begin position="396"/>
        <end position="414"/>
    </location>
</feature>
<dbReference type="EMBL" id="JADKMA010000328">
    <property type="protein sequence ID" value="MBO8196510.1"/>
    <property type="molecule type" value="Genomic_DNA"/>
</dbReference>
<accession>A0ABS3XMH4</accession>
<feature type="domain" description="Phage shock protein PspC N-terminal" evidence="8">
    <location>
        <begin position="106"/>
        <end position="162"/>
    </location>
</feature>
<name>A0ABS3XMH4_9ACTN</name>
<keyword evidence="3 7" id="KW-0812">Transmembrane</keyword>
<evidence type="ECO:0000256" key="5">
    <source>
        <dbReference type="ARBA" id="ARBA00023136"/>
    </source>
</evidence>
<reference evidence="9 10" key="1">
    <citation type="submission" date="2020-11" db="EMBL/GenBank/DDBJ databases">
        <title>Streptomyces spirodelae sp. nov., isolated from duckweed.</title>
        <authorList>
            <person name="Saimee Y."/>
            <person name="Duangmal K."/>
        </authorList>
    </citation>
    <scope>NUCLEOTIDE SEQUENCE [LARGE SCALE GENOMIC DNA]</scope>
    <source>
        <strain evidence="9 10">S16-07</strain>
    </source>
</reference>
<comment type="subcellular location">
    <subcellularLocation>
        <location evidence="1">Cell membrane</location>
        <topology evidence="1">Single-pass membrane protein</topology>
    </subcellularLocation>
</comment>
<evidence type="ECO:0000256" key="2">
    <source>
        <dbReference type="ARBA" id="ARBA00022475"/>
    </source>
</evidence>
<feature type="compositionally biased region" description="Pro residues" evidence="6">
    <location>
        <begin position="562"/>
        <end position="582"/>
    </location>
</feature>
<feature type="region of interest" description="Disordered" evidence="6">
    <location>
        <begin position="1"/>
        <end position="52"/>
    </location>
</feature>
<dbReference type="InterPro" id="IPR052027">
    <property type="entry name" value="PspC"/>
</dbReference>
<feature type="transmembrane region" description="Helical" evidence="7">
    <location>
        <begin position="180"/>
        <end position="197"/>
    </location>
</feature>
<feature type="region of interest" description="Disordered" evidence="6">
    <location>
        <begin position="91"/>
        <end position="110"/>
    </location>
</feature>
<feature type="compositionally biased region" description="Low complexity" evidence="6">
    <location>
        <begin position="583"/>
        <end position="597"/>
    </location>
</feature>
<evidence type="ECO:0000256" key="7">
    <source>
        <dbReference type="SAM" id="Phobius"/>
    </source>
</evidence>
<evidence type="ECO:0000256" key="1">
    <source>
        <dbReference type="ARBA" id="ARBA00004162"/>
    </source>
</evidence>
<evidence type="ECO:0000256" key="4">
    <source>
        <dbReference type="ARBA" id="ARBA00022989"/>
    </source>
</evidence>
<organism evidence="9 10">
    <name type="scientific">Streptomyces oryzae</name>
    <dbReference type="NCBI Taxonomy" id="1434886"/>
    <lineage>
        <taxon>Bacteria</taxon>
        <taxon>Bacillati</taxon>
        <taxon>Actinomycetota</taxon>
        <taxon>Actinomycetes</taxon>
        <taxon>Kitasatosporales</taxon>
        <taxon>Streptomycetaceae</taxon>
        <taxon>Streptomyces</taxon>
    </lineage>
</organism>
<feature type="region of interest" description="Disordered" evidence="6">
    <location>
        <begin position="243"/>
        <end position="262"/>
    </location>
</feature>
<dbReference type="InterPro" id="IPR007168">
    <property type="entry name" value="Phageshock_PspC_N"/>
</dbReference>
<feature type="transmembrane region" description="Helical" evidence="7">
    <location>
        <begin position="366"/>
        <end position="389"/>
    </location>
</feature>
<evidence type="ECO:0000313" key="9">
    <source>
        <dbReference type="EMBL" id="MBO8196510.1"/>
    </source>
</evidence>